<evidence type="ECO:0000259" key="2">
    <source>
        <dbReference type="Pfam" id="PF24035"/>
    </source>
</evidence>
<feature type="region of interest" description="Disordered" evidence="1">
    <location>
        <begin position="1"/>
        <end position="23"/>
    </location>
</feature>
<dbReference type="AlphaFoldDB" id="A0A285NR14"/>
<sequence length="117" mass="13246">MGTRQSKQKIDRSADSPRAPRDALFGHLSHPIRRRVLLALCATSPDAVLSPDDFVAGSPRSERIRIELHHNHLPRLAAAGYLEWDRLDDTVSRGPRFETIVPTIELLTEYNDRLPVE</sequence>
<dbReference type="Proteomes" id="UP000219453">
    <property type="component" value="Unassembled WGS sequence"/>
</dbReference>
<accession>A0A285NR14</accession>
<evidence type="ECO:0000256" key="1">
    <source>
        <dbReference type="SAM" id="MobiDB-lite"/>
    </source>
</evidence>
<keyword evidence="4" id="KW-1185">Reference proteome</keyword>
<gene>
    <name evidence="3" type="ORF">SAMN06269185_1444</name>
</gene>
<dbReference type="EMBL" id="OBEJ01000002">
    <property type="protein sequence ID" value="SNZ11964.1"/>
    <property type="molecule type" value="Genomic_DNA"/>
</dbReference>
<name>A0A285NR14_NATPI</name>
<proteinExistence type="predicted"/>
<feature type="compositionally biased region" description="Basic and acidic residues" evidence="1">
    <location>
        <begin position="8"/>
        <end position="21"/>
    </location>
</feature>
<evidence type="ECO:0000313" key="4">
    <source>
        <dbReference type="Proteomes" id="UP000219453"/>
    </source>
</evidence>
<feature type="domain" description="DUF7344" evidence="2">
    <location>
        <begin position="60"/>
        <end position="92"/>
    </location>
</feature>
<reference evidence="3 4" key="1">
    <citation type="submission" date="2017-09" db="EMBL/GenBank/DDBJ databases">
        <authorList>
            <person name="Ehlers B."/>
            <person name="Leendertz F.H."/>
        </authorList>
    </citation>
    <scope>NUCLEOTIDE SEQUENCE [LARGE SCALE GENOMIC DNA]</scope>
    <source>
        <strain evidence="3 4">DSM 27208</strain>
    </source>
</reference>
<protein>
    <recommendedName>
        <fullName evidence="2">DUF7344 domain-containing protein</fullName>
    </recommendedName>
</protein>
<organism evidence="3 4">
    <name type="scientific">Natronoarchaeum philippinense</name>
    <dbReference type="NCBI Taxonomy" id="558529"/>
    <lineage>
        <taxon>Archaea</taxon>
        <taxon>Methanobacteriati</taxon>
        <taxon>Methanobacteriota</taxon>
        <taxon>Stenosarchaea group</taxon>
        <taxon>Halobacteria</taxon>
        <taxon>Halobacteriales</taxon>
        <taxon>Natronoarchaeaceae</taxon>
    </lineage>
</organism>
<dbReference type="Pfam" id="PF24035">
    <property type="entry name" value="DUF7344"/>
    <property type="match status" value="1"/>
</dbReference>
<evidence type="ECO:0000313" key="3">
    <source>
        <dbReference type="EMBL" id="SNZ11964.1"/>
    </source>
</evidence>
<dbReference type="InterPro" id="IPR055768">
    <property type="entry name" value="DUF7344"/>
</dbReference>